<sequence length="105" mass="12226">MESNCLNKLSSKQKRPQALKIVFLQTNQRAEAMKERIIAIYCLCDDFIQNQNFFDWHNVKIGTSEVMMSFVVAMRFFYGNLDLALWLVASYMSMNIFVNILCLVA</sequence>
<protein>
    <submittedName>
        <fullName evidence="2">Uncharacterized protein</fullName>
    </submittedName>
</protein>
<reference evidence="2 3" key="1">
    <citation type="journal article" date="2014" name="Mol. Biol. Evol.">
        <title>Massive expansion of Ubiquitination-related gene families within the Chlamydiae.</title>
        <authorList>
            <person name="Domman D."/>
            <person name="Collingro A."/>
            <person name="Lagkouvardos I."/>
            <person name="Gehre L."/>
            <person name="Weinmaier T."/>
            <person name="Rattei T."/>
            <person name="Subtil A."/>
            <person name="Horn M."/>
        </authorList>
    </citation>
    <scope>NUCLEOTIDE SEQUENCE [LARGE SCALE GENOMIC DNA]</scope>
    <source>
        <strain evidence="2 3">OEW1</strain>
    </source>
</reference>
<dbReference type="Proteomes" id="UP000031307">
    <property type="component" value="Unassembled WGS sequence"/>
</dbReference>
<name>A0A0C1EQU4_9BACT</name>
<proteinExistence type="predicted"/>
<evidence type="ECO:0000313" key="3">
    <source>
        <dbReference type="Proteomes" id="UP000031307"/>
    </source>
</evidence>
<dbReference type="AlphaFoldDB" id="A0A0C1EQU4"/>
<evidence type="ECO:0000313" key="2">
    <source>
        <dbReference type="EMBL" id="KIA78529.1"/>
    </source>
</evidence>
<comment type="caution">
    <text evidence="2">The sequence shown here is derived from an EMBL/GenBank/DDBJ whole genome shotgun (WGS) entry which is preliminary data.</text>
</comment>
<gene>
    <name evidence="2" type="ORF">DB43_DV00040</name>
</gene>
<organism evidence="2 3">
    <name type="scientific">Parachlamydia acanthamoebae</name>
    <dbReference type="NCBI Taxonomy" id="83552"/>
    <lineage>
        <taxon>Bacteria</taxon>
        <taxon>Pseudomonadati</taxon>
        <taxon>Chlamydiota</taxon>
        <taxon>Chlamydiia</taxon>
        <taxon>Parachlamydiales</taxon>
        <taxon>Parachlamydiaceae</taxon>
        <taxon>Parachlamydia</taxon>
    </lineage>
</organism>
<accession>A0A0C1EQU4</accession>
<keyword evidence="1" id="KW-0472">Membrane</keyword>
<dbReference type="EMBL" id="JSAM01000016">
    <property type="protein sequence ID" value="KIA78529.1"/>
    <property type="molecule type" value="Genomic_DNA"/>
</dbReference>
<evidence type="ECO:0000256" key="1">
    <source>
        <dbReference type="SAM" id="Phobius"/>
    </source>
</evidence>
<keyword evidence="1" id="KW-0812">Transmembrane</keyword>
<keyword evidence="1" id="KW-1133">Transmembrane helix</keyword>
<feature type="transmembrane region" description="Helical" evidence="1">
    <location>
        <begin position="83"/>
        <end position="104"/>
    </location>
</feature>